<sequence length="575" mass="67375">MNFPQPKSQKNIRQFLGKINFYHDYIPGGARMLDPLHKLLRKNEKFVWNDECEKSFQEVKKLLCSKPMLEIFDNNLPIKIFTDASVEGIGAILKQQQKDGKDKPVAYFSKKTNESQKKKKAIYLECLAIKEAIKYWQHWLIGKKFTVYSDHKPLENLNIKARTDEELGEMAYYLSQYDFKIVYIPGKENIEADCLSRNPVLESNQDTEEVLRIVNLIKLDEIKKDQCMNKEIEEKKINATEKDGIWYKMCKNKMKIILTEEFSKEMIVRIHVQWCHLGPRQVMNKLCPYYYSKNLIDNIKWICKNCEICIKNKSRGQGKYGLMSHLGPATEPFEIMSIDTIGGFGGQRSTKKYLHLLVDHFTRYAYVLTSKTQNASDFIKLVKMVLETDKIGRILTDQYPGINSKDFKQFLESNEVELIFTAVNTPFSNGLNERLNQTLLNKIRCKINEKEQRKAWTSIARECVDKYNETEHSVTGFAPIYMLEGKDASILPEELKQSRSEEQWIQDRKIALERTIKSNAYNKKIFDKNRINYDFKIGDLVYIENGNKLNRKKLDNLRIGPFEIREKVSNTLYRI</sequence>
<keyword evidence="9" id="KW-1185">Reference proteome</keyword>
<evidence type="ECO:0000256" key="4">
    <source>
        <dbReference type="ARBA" id="ARBA00022759"/>
    </source>
</evidence>
<organism evidence="8 9">
    <name type="scientific">Trichogramma kaykai</name>
    <dbReference type="NCBI Taxonomy" id="54128"/>
    <lineage>
        <taxon>Eukaryota</taxon>
        <taxon>Metazoa</taxon>
        <taxon>Ecdysozoa</taxon>
        <taxon>Arthropoda</taxon>
        <taxon>Hexapoda</taxon>
        <taxon>Insecta</taxon>
        <taxon>Pterygota</taxon>
        <taxon>Neoptera</taxon>
        <taxon>Endopterygota</taxon>
        <taxon>Hymenoptera</taxon>
        <taxon>Apocrita</taxon>
        <taxon>Proctotrupomorpha</taxon>
        <taxon>Chalcidoidea</taxon>
        <taxon>Trichogrammatidae</taxon>
        <taxon>Trichogramma</taxon>
    </lineage>
</organism>
<evidence type="ECO:0000256" key="5">
    <source>
        <dbReference type="ARBA" id="ARBA00022918"/>
    </source>
</evidence>
<dbReference type="InterPro" id="IPR043502">
    <property type="entry name" value="DNA/RNA_pol_sf"/>
</dbReference>
<reference evidence="8 9" key="1">
    <citation type="journal article" date="2024" name="bioRxiv">
        <title>A reference genome for Trichogramma kaykai: A tiny desert-dwelling parasitoid wasp with competing sex-ratio distorters.</title>
        <authorList>
            <person name="Culotta J."/>
            <person name="Lindsey A.R."/>
        </authorList>
    </citation>
    <scope>NUCLEOTIDE SEQUENCE [LARGE SCALE GENOMIC DNA]</scope>
    <source>
        <strain evidence="8 9">KSX58</strain>
    </source>
</reference>
<dbReference type="PANTHER" id="PTHR37984">
    <property type="entry name" value="PROTEIN CBG26694"/>
    <property type="match status" value="1"/>
</dbReference>
<dbReference type="FunFam" id="3.10.20.370:FF:000001">
    <property type="entry name" value="Retrovirus-related Pol polyprotein from transposon 17.6-like protein"/>
    <property type="match status" value="1"/>
</dbReference>
<keyword evidence="5" id="KW-0695">RNA-directed DNA polymerase</keyword>
<dbReference type="AlphaFoldDB" id="A0ABD2XBS9"/>
<dbReference type="Gene3D" id="1.10.340.70">
    <property type="match status" value="1"/>
</dbReference>
<evidence type="ECO:0000256" key="1">
    <source>
        <dbReference type="ARBA" id="ARBA00012493"/>
    </source>
</evidence>
<dbReference type="GO" id="GO:0003964">
    <property type="term" value="F:RNA-directed DNA polymerase activity"/>
    <property type="evidence" value="ECO:0007669"/>
    <property type="project" value="UniProtKB-KW"/>
</dbReference>
<dbReference type="InterPro" id="IPR041577">
    <property type="entry name" value="RT_RNaseH_2"/>
</dbReference>
<keyword evidence="2" id="KW-0548">Nucleotidyltransferase</keyword>
<evidence type="ECO:0000313" key="8">
    <source>
        <dbReference type="EMBL" id="KAL3402595.1"/>
    </source>
</evidence>
<dbReference type="InterPro" id="IPR041588">
    <property type="entry name" value="Integrase_H2C2"/>
</dbReference>
<dbReference type="Gene3D" id="3.30.70.270">
    <property type="match status" value="1"/>
</dbReference>
<evidence type="ECO:0000256" key="6">
    <source>
        <dbReference type="ARBA" id="ARBA00023268"/>
    </source>
</evidence>
<gene>
    <name evidence="8" type="ORF">TKK_004529</name>
</gene>
<dbReference type="SUPFAM" id="SSF56672">
    <property type="entry name" value="DNA/RNA polymerases"/>
    <property type="match status" value="1"/>
</dbReference>
<dbReference type="GO" id="GO:0042575">
    <property type="term" value="C:DNA polymerase complex"/>
    <property type="evidence" value="ECO:0007669"/>
    <property type="project" value="UniProtKB-ARBA"/>
</dbReference>
<dbReference type="EC" id="2.7.7.49" evidence="1"/>
<dbReference type="EMBL" id="JBJJXI010000034">
    <property type="protein sequence ID" value="KAL3402595.1"/>
    <property type="molecule type" value="Genomic_DNA"/>
</dbReference>
<keyword evidence="4" id="KW-0255">Endonuclease</keyword>
<accession>A0ABD2XBS9</accession>
<dbReference type="CDD" id="cd09274">
    <property type="entry name" value="RNase_HI_RT_Ty3"/>
    <property type="match status" value="1"/>
</dbReference>
<protein>
    <recommendedName>
        <fullName evidence="1">RNA-directed DNA polymerase</fullName>
        <ecNumber evidence="1">2.7.7.49</ecNumber>
    </recommendedName>
</protein>
<dbReference type="SUPFAM" id="SSF53098">
    <property type="entry name" value="Ribonuclease H-like"/>
    <property type="match status" value="1"/>
</dbReference>
<evidence type="ECO:0000313" key="9">
    <source>
        <dbReference type="Proteomes" id="UP001627154"/>
    </source>
</evidence>
<dbReference type="Gene3D" id="3.30.420.10">
    <property type="entry name" value="Ribonuclease H-like superfamily/Ribonuclease H"/>
    <property type="match status" value="1"/>
</dbReference>
<evidence type="ECO:0000256" key="3">
    <source>
        <dbReference type="ARBA" id="ARBA00022722"/>
    </source>
</evidence>
<dbReference type="Proteomes" id="UP001627154">
    <property type="component" value="Unassembled WGS sequence"/>
</dbReference>
<dbReference type="Pfam" id="PF17919">
    <property type="entry name" value="RT_RNaseH_2"/>
    <property type="match status" value="1"/>
</dbReference>
<dbReference type="GO" id="GO:0004519">
    <property type="term" value="F:endonuclease activity"/>
    <property type="evidence" value="ECO:0007669"/>
    <property type="project" value="UniProtKB-KW"/>
</dbReference>
<keyword evidence="2" id="KW-0808">Transferase</keyword>
<dbReference type="PROSITE" id="PS50994">
    <property type="entry name" value="INTEGRASE"/>
    <property type="match status" value="1"/>
</dbReference>
<dbReference type="FunFam" id="3.30.70.270:FF:000020">
    <property type="entry name" value="Transposon Tf2-6 polyprotein-like Protein"/>
    <property type="match status" value="1"/>
</dbReference>
<evidence type="ECO:0000259" key="7">
    <source>
        <dbReference type="PROSITE" id="PS50994"/>
    </source>
</evidence>
<dbReference type="InterPro" id="IPR001584">
    <property type="entry name" value="Integrase_cat-core"/>
</dbReference>
<dbReference type="InterPro" id="IPR036397">
    <property type="entry name" value="RNaseH_sf"/>
</dbReference>
<dbReference type="PANTHER" id="PTHR37984:SF5">
    <property type="entry name" value="PROTEIN NYNRIN-LIKE"/>
    <property type="match status" value="1"/>
</dbReference>
<dbReference type="InterPro" id="IPR050951">
    <property type="entry name" value="Retrovirus_Pol_polyprotein"/>
</dbReference>
<dbReference type="InterPro" id="IPR043128">
    <property type="entry name" value="Rev_trsase/Diguanyl_cyclase"/>
</dbReference>
<dbReference type="Pfam" id="PF00665">
    <property type="entry name" value="rve"/>
    <property type="match status" value="1"/>
</dbReference>
<proteinExistence type="predicted"/>
<keyword evidence="4" id="KW-0378">Hydrolase</keyword>
<dbReference type="InterPro" id="IPR012337">
    <property type="entry name" value="RNaseH-like_sf"/>
</dbReference>
<name>A0ABD2XBS9_9HYME</name>
<evidence type="ECO:0000256" key="2">
    <source>
        <dbReference type="ARBA" id="ARBA00022695"/>
    </source>
</evidence>
<comment type="caution">
    <text evidence="8">The sequence shown here is derived from an EMBL/GenBank/DDBJ whole genome shotgun (WGS) entry which is preliminary data.</text>
</comment>
<keyword evidence="6" id="KW-0511">Multifunctional enzyme</keyword>
<feature type="domain" description="Integrase catalytic" evidence="7">
    <location>
        <begin position="328"/>
        <end position="487"/>
    </location>
</feature>
<dbReference type="Pfam" id="PF17921">
    <property type="entry name" value="Integrase_H2C2"/>
    <property type="match status" value="1"/>
</dbReference>
<keyword evidence="3" id="KW-0540">Nuclease</keyword>